<dbReference type="EMBL" id="JBHEZY010000003">
    <property type="protein sequence ID" value="MFC1431112.1"/>
    <property type="molecule type" value="Genomic_DNA"/>
</dbReference>
<feature type="chain" id="PRO_5047027526" evidence="1">
    <location>
        <begin position="34"/>
        <end position="715"/>
    </location>
</feature>
<dbReference type="SUPFAM" id="SSF51445">
    <property type="entry name" value="(Trans)glycosidases"/>
    <property type="match status" value="1"/>
</dbReference>
<dbReference type="Pfam" id="PF08924">
    <property type="entry name" value="Rv2525c_GlyHyd-like"/>
    <property type="match status" value="1"/>
</dbReference>
<dbReference type="InterPro" id="IPR015020">
    <property type="entry name" value="Rv2525c-like_Glyco_Hydro-like"/>
</dbReference>
<dbReference type="Gene3D" id="3.20.20.80">
    <property type="entry name" value="Glycosidases"/>
    <property type="match status" value="1"/>
</dbReference>
<dbReference type="CDD" id="cd06418">
    <property type="entry name" value="GH25_BacA-like"/>
    <property type="match status" value="1"/>
</dbReference>
<feature type="domain" description="Rv2525c-like glycoside hydrolase-like" evidence="2">
    <location>
        <begin position="207"/>
        <end position="399"/>
    </location>
</feature>
<evidence type="ECO:0000313" key="4">
    <source>
        <dbReference type="Proteomes" id="UP001592530"/>
    </source>
</evidence>
<accession>A0ABV6WYJ5</accession>
<organism evidence="3 4">
    <name type="scientific">Streptacidiphilus alkalitolerans</name>
    <dbReference type="NCBI Taxonomy" id="3342712"/>
    <lineage>
        <taxon>Bacteria</taxon>
        <taxon>Bacillati</taxon>
        <taxon>Actinomycetota</taxon>
        <taxon>Actinomycetes</taxon>
        <taxon>Kitasatosporales</taxon>
        <taxon>Streptomycetaceae</taxon>
        <taxon>Streptacidiphilus</taxon>
    </lineage>
</organism>
<evidence type="ECO:0000259" key="2">
    <source>
        <dbReference type="Pfam" id="PF08924"/>
    </source>
</evidence>
<dbReference type="Gene3D" id="2.120.10.70">
    <property type="entry name" value="Fucose-specific lectin"/>
    <property type="match status" value="1"/>
</dbReference>
<proteinExistence type="predicted"/>
<name>A0ABV6WYJ5_9ACTN</name>
<dbReference type="InterPro" id="IPR017853">
    <property type="entry name" value="GH"/>
</dbReference>
<feature type="signal peptide" evidence="1">
    <location>
        <begin position="1"/>
        <end position="33"/>
    </location>
</feature>
<sequence length="715" mass="73234">MPASRQRSSAMAGLAALCLASVSLAVGSGSAHADAPAATDKSVSYLGHQFRIPGGWPVVDLTADPTACVRFDQHALYLGTPGADQDCPAEALGRTEAVLVQPLPSSAAAQGTVDQDVSHQIVATAADIRVTGTYDTDKALVQSILASAALPTRTPTPTPTPTPTLTKVAPEAQTATATAAAIAASSTDYTGKGFDTCAAPSAGTMAAWKSGSPYGAVGIYIGGADRSCTQPNLTASWVKQQATAGWHFMPLYVGLQADQITSAAGQGKAAADDAITQAESLGFGTGVPLYFDMEQYSSGYRSTVLAFLGAWTKELHAKDFESGVYSSASSGMTDLVNSVSGSYLEPDVIFDAHYNGSATTADPDYIPAADWSQHQRIHQYSGNVSQTYGGVTVNVDQDILDVDVSVAPAAHSFYHELRNTNGTWTGFKPLHGVGTAPTFAGDEEAIAAMPDGSAQVLGIGENGYLYHEVRNQDGSWSGFTALDGLDGNPNFAGPDVAITGLPDGSSQVVGIGNNNELYFRIRGADGTWTPFSLIPGNGGAASMSAKKVAVAGMPDGSSQVLAYGSDGKMYLDIRSAAGSWSGWSLLAGAAGAAYFSGPDLAITALPDGSSQILAIGLNGFVYHEVRSAAGVYTGFGPVSGVTTTQMGASAVSIAGMPDGTAQVAVVGTDGNVWHRVRNTDGTWTAWGKPGTFAADQVGIAGFPDGTSQILATSAD</sequence>
<dbReference type="SUPFAM" id="SSF89372">
    <property type="entry name" value="Fucose-specific lectin"/>
    <property type="match status" value="2"/>
</dbReference>
<dbReference type="RefSeq" id="WP_380551326.1">
    <property type="nucleotide sequence ID" value="NZ_JBHEZY010000003.1"/>
</dbReference>
<keyword evidence="1" id="KW-0732">Signal</keyword>
<protein>
    <submittedName>
        <fullName evidence="3">Glycoside hydrolase domain-containing protein</fullName>
    </submittedName>
</protein>
<dbReference type="GO" id="GO:0016787">
    <property type="term" value="F:hydrolase activity"/>
    <property type="evidence" value="ECO:0007669"/>
    <property type="project" value="UniProtKB-KW"/>
</dbReference>
<keyword evidence="3" id="KW-0378">Hydrolase</keyword>
<gene>
    <name evidence="3" type="ORF">ACEZDB_10670</name>
</gene>
<evidence type="ECO:0000313" key="3">
    <source>
        <dbReference type="EMBL" id="MFC1431112.1"/>
    </source>
</evidence>
<reference evidence="3 4" key="1">
    <citation type="submission" date="2024-09" db="EMBL/GenBank/DDBJ databases">
        <authorList>
            <person name="Lee S.D."/>
        </authorList>
    </citation>
    <scope>NUCLEOTIDE SEQUENCE [LARGE SCALE GENOMIC DNA]</scope>
    <source>
        <strain evidence="3 4">N1-3</strain>
    </source>
</reference>
<evidence type="ECO:0000256" key="1">
    <source>
        <dbReference type="SAM" id="SignalP"/>
    </source>
</evidence>
<comment type="caution">
    <text evidence="3">The sequence shown here is derived from an EMBL/GenBank/DDBJ whole genome shotgun (WGS) entry which is preliminary data.</text>
</comment>
<dbReference type="Proteomes" id="UP001592530">
    <property type="component" value="Unassembled WGS sequence"/>
</dbReference>